<feature type="domain" description="Pyruvate carboxyltransferase" evidence="12">
    <location>
        <begin position="5"/>
        <end position="267"/>
    </location>
</feature>
<dbReference type="NCBIfam" id="NF002085">
    <property type="entry name" value="PRK00915.1-2"/>
    <property type="match status" value="1"/>
</dbReference>
<dbReference type="GO" id="GO:0003852">
    <property type="term" value="F:2-isopropylmalate synthase activity"/>
    <property type="evidence" value="ECO:0007669"/>
    <property type="project" value="UniProtKB-UniRule"/>
</dbReference>
<dbReference type="InterPro" id="IPR013709">
    <property type="entry name" value="2-isopropylmalate_synth_dimer"/>
</dbReference>
<dbReference type="Proteomes" id="UP000425960">
    <property type="component" value="Chromosome"/>
</dbReference>
<feature type="binding site" evidence="11">
    <location>
        <position position="238"/>
    </location>
    <ligand>
        <name>Mn(2+)</name>
        <dbReference type="ChEBI" id="CHEBI:29035"/>
    </ligand>
</feature>
<evidence type="ECO:0000256" key="8">
    <source>
        <dbReference type="ARBA" id="ARBA00022723"/>
    </source>
</evidence>
<evidence type="ECO:0000256" key="6">
    <source>
        <dbReference type="ARBA" id="ARBA00022605"/>
    </source>
</evidence>
<dbReference type="NCBIfam" id="NF002087">
    <property type="entry name" value="PRK00915.1-4"/>
    <property type="match status" value="1"/>
</dbReference>
<evidence type="ECO:0000256" key="11">
    <source>
        <dbReference type="HAMAP-Rule" id="MF_01025"/>
    </source>
</evidence>
<dbReference type="InterPro" id="IPR050073">
    <property type="entry name" value="2-IPM_HCS-like"/>
</dbReference>
<dbReference type="KEGG" id="dov:DSCO28_06870"/>
<keyword evidence="8 11" id="KW-0479">Metal-binding</keyword>
<keyword evidence="10 11" id="KW-0100">Branched-chain amino acid biosynthesis</keyword>
<dbReference type="Gene3D" id="3.20.20.70">
    <property type="entry name" value="Aldolase class I"/>
    <property type="match status" value="1"/>
</dbReference>
<proteinExistence type="inferred from homology"/>
<evidence type="ECO:0000256" key="3">
    <source>
        <dbReference type="ARBA" id="ARBA00012973"/>
    </source>
</evidence>
<dbReference type="PANTHER" id="PTHR10277:SF9">
    <property type="entry name" value="2-ISOPROPYLMALATE SYNTHASE 1, CHLOROPLASTIC-RELATED"/>
    <property type="match status" value="1"/>
</dbReference>
<dbReference type="FunFam" id="3.20.20.70:FF:000010">
    <property type="entry name" value="2-isopropylmalate synthase"/>
    <property type="match status" value="1"/>
</dbReference>
<dbReference type="UniPathway" id="UPA00048">
    <property type="reaction ID" value="UER00070"/>
</dbReference>
<protein>
    <recommendedName>
        <fullName evidence="4 11">2-isopropylmalate synthase</fullName>
        <ecNumber evidence="3 11">2.3.3.13</ecNumber>
    </recommendedName>
    <alternativeName>
        <fullName evidence="11">Alpha-IPM synthase</fullName>
    </alternativeName>
    <alternativeName>
        <fullName evidence="11">Alpha-isopropylmalate synthase</fullName>
    </alternativeName>
</protein>
<evidence type="ECO:0000256" key="10">
    <source>
        <dbReference type="ARBA" id="ARBA00023304"/>
    </source>
</evidence>
<comment type="similarity">
    <text evidence="2 11">Belongs to the alpha-IPM synthase/homocitrate synthase family. LeuA type 1 subfamily.</text>
</comment>
<dbReference type="NCBIfam" id="TIGR00973">
    <property type="entry name" value="leuA_bact"/>
    <property type="match status" value="1"/>
</dbReference>
<dbReference type="PROSITE" id="PS00816">
    <property type="entry name" value="AIPM_HOMOCIT_SYNTH_2"/>
    <property type="match status" value="1"/>
</dbReference>
<organism evidence="13 14">
    <name type="scientific">Desulfosarcina ovata subsp. sediminis</name>
    <dbReference type="NCBI Taxonomy" id="885957"/>
    <lineage>
        <taxon>Bacteria</taxon>
        <taxon>Pseudomonadati</taxon>
        <taxon>Thermodesulfobacteriota</taxon>
        <taxon>Desulfobacteria</taxon>
        <taxon>Desulfobacterales</taxon>
        <taxon>Desulfosarcinaceae</taxon>
        <taxon>Desulfosarcina</taxon>
    </lineage>
</organism>
<feature type="binding site" evidence="11">
    <location>
        <position position="14"/>
    </location>
    <ligand>
        <name>Mn(2+)</name>
        <dbReference type="ChEBI" id="CHEBI:29035"/>
    </ligand>
</feature>
<keyword evidence="11" id="KW-0963">Cytoplasm</keyword>
<evidence type="ECO:0000256" key="4">
    <source>
        <dbReference type="ARBA" id="ARBA00018198"/>
    </source>
</evidence>
<dbReference type="GO" id="GO:0005737">
    <property type="term" value="C:cytoplasm"/>
    <property type="evidence" value="ECO:0007669"/>
    <property type="project" value="UniProtKB-UniRule"/>
</dbReference>
<dbReference type="GO" id="GO:0009098">
    <property type="term" value="P:L-leucine biosynthetic process"/>
    <property type="evidence" value="ECO:0007669"/>
    <property type="project" value="UniProtKB-UniRule"/>
</dbReference>
<keyword evidence="9 11" id="KW-0464">Manganese</keyword>
<dbReference type="PANTHER" id="PTHR10277">
    <property type="entry name" value="HOMOCITRATE SYNTHASE-RELATED"/>
    <property type="match status" value="1"/>
</dbReference>
<dbReference type="EMBL" id="AP021876">
    <property type="protein sequence ID" value="BBO80121.1"/>
    <property type="molecule type" value="Genomic_DNA"/>
</dbReference>
<accession>A0A5K7ZGZ6</accession>
<dbReference type="InterPro" id="IPR002034">
    <property type="entry name" value="AIPM/Hcit_synth_CS"/>
</dbReference>
<evidence type="ECO:0000256" key="7">
    <source>
        <dbReference type="ARBA" id="ARBA00022679"/>
    </source>
</evidence>
<dbReference type="Pfam" id="PF08502">
    <property type="entry name" value="LeuA_dimer"/>
    <property type="match status" value="1"/>
</dbReference>
<feature type="binding site" evidence="11">
    <location>
        <position position="202"/>
    </location>
    <ligand>
        <name>Mn(2+)</name>
        <dbReference type="ChEBI" id="CHEBI:29035"/>
    </ligand>
</feature>
<reference evidence="13 14" key="1">
    <citation type="submission" date="2019-11" db="EMBL/GenBank/DDBJ databases">
        <title>Comparative genomics of hydrocarbon-degrading Desulfosarcina strains.</title>
        <authorList>
            <person name="Watanabe M."/>
            <person name="Kojima H."/>
            <person name="Fukui M."/>
        </authorList>
    </citation>
    <scope>NUCLEOTIDE SEQUENCE [LARGE SCALE GENOMIC DNA]</scope>
    <source>
        <strain evidence="13 14">28bB2T</strain>
    </source>
</reference>
<comment type="pathway">
    <text evidence="1 11">Amino-acid biosynthesis; L-leucine biosynthesis; L-leucine from 3-methyl-2-oxobutanoate: step 1/4.</text>
</comment>
<evidence type="ECO:0000259" key="12">
    <source>
        <dbReference type="PROSITE" id="PS50991"/>
    </source>
</evidence>
<keyword evidence="5 11" id="KW-0432">Leucine biosynthesis</keyword>
<evidence type="ECO:0000313" key="13">
    <source>
        <dbReference type="EMBL" id="BBO80121.1"/>
    </source>
</evidence>
<dbReference type="InterPro" id="IPR036230">
    <property type="entry name" value="LeuA_allosteric_dom_sf"/>
</dbReference>
<name>A0A5K7ZGZ6_9BACT</name>
<dbReference type="AlphaFoldDB" id="A0A5K7ZGZ6"/>
<dbReference type="InterPro" id="IPR005671">
    <property type="entry name" value="LeuA_bact_synth"/>
</dbReference>
<dbReference type="GO" id="GO:0030145">
    <property type="term" value="F:manganese ion binding"/>
    <property type="evidence" value="ECO:0007669"/>
    <property type="project" value="UniProtKB-UniRule"/>
</dbReference>
<dbReference type="FunFam" id="3.30.160.270:FF:000003">
    <property type="entry name" value="2-isopropylmalate synthase"/>
    <property type="match status" value="1"/>
</dbReference>
<dbReference type="NCBIfam" id="NF002086">
    <property type="entry name" value="PRK00915.1-3"/>
    <property type="match status" value="1"/>
</dbReference>
<evidence type="ECO:0000256" key="1">
    <source>
        <dbReference type="ARBA" id="ARBA00004689"/>
    </source>
</evidence>
<comment type="cofactor">
    <cofactor evidence="11">
        <name>Mn(2+)</name>
        <dbReference type="ChEBI" id="CHEBI:29035"/>
    </cofactor>
</comment>
<dbReference type="InterPro" id="IPR054691">
    <property type="entry name" value="LeuA/HCS_post-cat"/>
</dbReference>
<evidence type="ECO:0000256" key="5">
    <source>
        <dbReference type="ARBA" id="ARBA00022430"/>
    </source>
</evidence>
<evidence type="ECO:0000313" key="14">
    <source>
        <dbReference type="Proteomes" id="UP000425960"/>
    </source>
</evidence>
<evidence type="ECO:0000256" key="9">
    <source>
        <dbReference type="ARBA" id="ARBA00023211"/>
    </source>
</evidence>
<dbReference type="EC" id="2.3.3.13" evidence="3 11"/>
<dbReference type="PROSITE" id="PS50991">
    <property type="entry name" value="PYR_CT"/>
    <property type="match status" value="1"/>
</dbReference>
<dbReference type="SUPFAM" id="SSF51569">
    <property type="entry name" value="Aldolase"/>
    <property type="match status" value="1"/>
</dbReference>
<feature type="region of interest" description="Regulatory domain" evidence="11">
    <location>
        <begin position="391"/>
        <end position="512"/>
    </location>
</feature>
<dbReference type="GO" id="GO:0003985">
    <property type="term" value="F:acetyl-CoA C-acetyltransferase activity"/>
    <property type="evidence" value="ECO:0007669"/>
    <property type="project" value="UniProtKB-UniRule"/>
</dbReference>
<comment type="function">
    <text evidence="11">Catalyzes the condensation of the acetyl group of acetyl-CoA with 3-methyl-2-oxobutanoate (2-ketoisovalerate) to form 3-carboxy-3-hydroxy-4-methylpentanoate (2-isopropylmalate).</text>
</comment>
<keyword evidence="6 11" id="KW-0028">Amino-acid biosynthesis</keyword>
<dbReference type="SUPFAM" id="SSF110921">
    <property type="entry name" value="2-isopropylmalate synthase LeuA, allosteric (dimerisation) domain"/>
    <property type="match status" value="1"/>
</dbReference>
<dbReference type="CDD" id="cd07940">
    <property type="entry name" value="DRE_TIM_IPMS"/>
    <property type="match status" value="1"/>
</dbReference>
<dbReference type="RefSeq" id="WP_155321150.1">
    <property type="nucleotide sequence ID" value="NZ_AP021876.1"/>
</dbReference>
<dbReference type="Pfam" id="PF22617">
    <property type="entry name" value="HCS_D2"/>
    <property type="match status" value="1"/>
</dbReference>
<feature type="binding site" evidence="11">
    <location>
        <position position="204"/>
    </location>
    <ligand>
        <name>Mn(2+)</name>
        <dbReference type="ChEBI" id="CHEBI:29035"/>
    </ligand>
</feature>
<dbReference type="Gene3D" id="3.30.160.270">
    <property type="match status" value="1"/>
</dbReference>
<comment type="catalytic activity">
    <reaction evidence="11">
        <text>3-methyl-2-oxobutanoate + acetyl-CoA + H2O = (2S)-2-isopropylmalate + CoA + H(+)</text>
        <dbReference type="Rhea" id="RHEA:21524"/>
        <dbReference type="ChEBI" id="CHEBI:1178"/>
        <dbReference type="ChEBI" id="CHEBI:11851"/>
        <dbReference type="ChEBI" id="CHEBI:15377"/>
        <dbReference type="ChEBI" id="CHEBI:15378"/>
        <dbReference type="ChEBI" id="CHEBI:57287"/>
        <dbReference type="ChEBI" id="CHEBI:57288"/>
        <dbReference type="EC" id="2.3.3.13"/>
    </reaction>
</comment>
<gene>
    <name evidence="11 13" type="primary">leuA</name>
    <name evidence="13" type="ORF">DSCO28_06870</name>
</gene>
<sequence length="512" mass="55339">MPERVKIFDTTLRDGEQSPGASMNTNEKMRLAVQLEKLGVDIIEAGFPAASEGDFEAVSEIAKRVKNSEIAGLARTSKQDIDLAWGAVRHAAKPRIHTFIATSDLHLKYKLKMNREEVLNAAVDAVKYAKSLTDNVEFSAEDGSRSDRDYLCQVFGAAIEAGATTVNLPDTVGYAIPDEFAELVKYVMANTSNMHKATLSVHCHNDLGLATANTIAAIQVGARQAEVTINGIGERAGNTSMEEVVMALQTRQNLMPFETGIQTAHLYPTSRLVSMITGIMVQPNKAIVGANAFAHEAGIHQDGVLKNPMTYEIMKPETIGLSRNQLVLGKHSGRHALHTHLKGLGYDLSEDELKIVFKQFKNLADKKKHVMDEDLEALVTEGVLRTAEVFSLEYLHVTCGTTVMPMASVKLAINGRSVKGANYGNGPIDSAFNTIAQLTGASAELLRFTVSALTGGTDAQGEVTVRLRENGLVALGRGSDPDIITASAKAYINGLNRLEYLKAHPLKASQTL</sequence>
<dbReference type="InterPro" id="IPR000891">
    <property type="entry name" value="PYR_CT"/>
</dbReference>
<comment type="subunit">
    <text evidence="11">Homodimer.</text>
</comment>
<dbReference type="SMART" id="SM00917">
    <property type="entry name" value="LeuA_dimer"/>
    <property type="match status" value="1"/>
</dbReference>
<dbReference type="InterPro" id="IPR013785">
    <property type="entry name" value="Aldolase_TIM"/>
</dbReference>
<keyword evidence="7 11" id="KW-0808">Transferase</keyword>
<dbReference type="Pfam" id="PF00682">
    <property type="entry name" value="HMGL-like"/>
    <property type="match status" value="1"/>
</dbReference>
<dbReference type="Gene3D" id="1.10.238.260">
    <property type="match status" value="1"/>
</dbReference>
<evidence type="ECO:0000256" key="2">
    <source>
        <dbReference type="ARBA" id="ARBA00009396"/>
    </source>
</evidence>
<dbReference type="FunFam" id="1.10.238.260:FF:000001">
    <property type="entry name" value="2-isopropylmalate synthase"/>
    <property type="match status" value="1"/>
</dbReference>
<dbReference type="HAMAP" id="MF_01025">
    <property type="entry name" value="LeuA_type1"/>
    <property type="match status" value="1"/>
</dbReference>
<dbReference type="PROSITE" id="PS00815">
    <property type="entry name" value="AIPM_HOMOCIT_SYNTH_1"/>
    <property type="match status" value="1"/>
</dbReference>